<keyword evidence="2" id="KW-0805">Transcription regulation</keyword>
<dbReference type="FunFam" id="3.40.190.290:FF:000001">
    <property type="entry name" value="Transcriptional regulator, LysR family"/>
    <property type="match status" value="1"/>
</dbReference>
<dbReference type="InterPro" id="IPR036388">
    <property type="entry name" value="WH-like_DNA-bd_sf"/>
</dbReference>
<dbReference type="GO" id="GO:0003677">
    <property type="term" value="F:DNA binding"/>
    <property type="evidence" value="ECO:0007669"/>
    <property type="project" value="UniProtKB-KW"/>
</dbReference>
<keyword evidence="7" id="KW-1185">Reference proteome</keyword>
<evidence type="ECO:0000256" key="2">
    <source>
        <dbReference type="ARBA" id="ARBA00023015"/>
    </source>
</evidence>
<evidence type="ECO:0000259" key="5">
    <source>
        <dbReference type="PROSITE" id="PS50931"/>
    </source>
</evidence>
<dbReference type="PANTHER" id="PTHR30537">
    <property type="entry name" value="HTH-TYPE TRANSCRIPTIONAL REGULATOR"/>
    <property type="match status" value="1"/>
</dbReference>
<reference evidence="6 7" key="1">
    <citation type="submission" date="2018-03" db="EMBL/GenBank/DDBJ databases">
        <authorList>
            <person name="Keele B.F."/>
        </authorList>
    </citation>
    <scope>NUCLEOTIDE SEQUENCE [LARGE SCALE GENOMIC DNA]</scope>
    <source>
        <strain evidence="6 7">CECT 8599</strain>
    </source>
</reference>
<evidence type="ECO:0000313" key="6">
    <source>
        <dbReference type="EMBL" id="SPH22717.1"/>
    </source>
</evidence>
<dbReference type="AlphaFoldDB" id="A0A2R8BHZ4"/>
<accession>A0A2R8BHZ4</accession>
<evidence type="ECO:0000256" key="1">
    <source>
        <dbReference type="ARBA" id="ARBA00009437"/>
    </source>
</evidence>
<protein>
    <submittedName>
        <fullName evidence="6">HTH-type transcriptional regulator DmlR</fullName>
    </submittedName>
</protein>
<evidence type="ECO:0000256" key="4">
    <source>
        <dbReference type="ARBA" id="ARBA00023163"/>
    </source>
</evidence>
<keyword evidence="3" id="KW-0238">DNA-binding</keyword>
<dbReference type="Gene3D" id="1.10.10.10">
    <property type="entry name" value="Winged helix-like DNA-binding domain superfamily/Winged helix DNA-binding domain"/>
    <property type="match status" value="1"/>
</dbReference>
<dbReference type="Pfam" id="PF03466">
    <property type="entry name" value="LysR_substrate"/>
    <property type="match status" value="1"/>
</dbReference>
<dbReference type="CDD" id="cd08422">
    <property type="entry name" value="PBP2_CrgA_like"/>
    <property type="match status" value="1"/>
</dbReference>
<dbReference type="Proteomes" id="UP000244880">
    <property type="component" value="Unassembled WGS sequence"/>
</dbReference>
<feature type="domain" description="HTH lysR-type" evidence="5">
    <location>
        <begin position="1"/>
        <end position="58"/>
    </location>
</feature>
<gene>
    <name evidence="6" type="primary">dmlR_4</name>
    <name evidence="6" type="ORF">ASD8599_03462</name>
</gene>
<dbReference type="InterPro" id="IPR058163">
    <property type="entry name" value="LysR-type_TF_proteobact-type"/>
</dbReference>
<organism evidence="6 7">
    <name type="scientific">Ascidiaceihabitans donghaensis</name>
    <dbReference type="NCBI Taxonomy" id="1510460"/>
    <lineage>
        <taxon>Bacteria</taxon>
        <taxon>Pseudomonadati</taxon>
        <taxon>Pseudomonadota</taxon>
        <taxon>Alphaproteobacteria</taxon>
        <taxon>Rhodobacterales</taxon>
        <taxon>Paracoccaceae</taxon>
        <taxon>Ascidiaceihabitans</taxon>
    </lineage>
</organism>
<dbReference type="EMBL" id="OMOR01000001">
    <property type="protein sequence ID" value="SPH22717.1"/>
    <property type="molecule type" value="Genomic_DNA"/>
</dbReference>
<dbReference type="InterPro" id="IPR005119">
    <property type="entry name" value="LysR_subst-bd"/>
</dbReference>
<dbReference type="OrthoDB" id="9813056at2"/>
<evidence type="ECO:0000313" key="7">
    <source>
        <dbReference type="Proteomes" id="UP000244880"/>
    </source>
</evidence>
<dbReference type="FunFam" id="1.10.10.10:FF:000001">
    <property type="entry name" value="LysR family transcriptional regulator"/>
    <property type="match status" value="1"/>
</dbReference>
<dbReference type="PANTHER" id="PTHR30537:SF5">
    <property type="entry name" value="HTH-TYPE TRANSCRIPTIONAL ACTIVATOR TTDR-RELATED"/>
    <property type="match status" value="1"/>
</dbReference>
<dbReference type="Gene3D" id="3.40.190.290">
    <property type="match status" value="1"/>
</dbReference>
<proteinExistence type="inferred from homology"/>
<evidence type="ECO:0000256" key="3">
    <source>
        <dbReference type="ARBA" id="ARBA00023125"/>
    </source>
</evidence>
<sequence length="296" mass="32765">MLLDNLSLFLQIVEKGGLAVAGRELGLAPATVSERLASLEAHYGARLLTRTTRSISLTDEGRELVTGARRILAEAEETEARIRLGVEKISGLIRLSAPIDLGRNQIVPLLDAFMKQHHGVTVDLTLSDGNIDLVGQGIDLALRYGDQADSSMKSKKLHDNRRLVCASPAYLKANGVPQHPDDLAHHNCIVMRFGMRTDQDWPFIVNKRLRTCRVTGDRIANDGDLVRRWCLNGYGITLKSEWDVQADLQEGRLLSILDEFAPPPNALQIVYPAGAEQPRRVRALLDHLEKGLKNTC</sequence>
<dbReference type="InterPro" id="IPR036390">
    <property type="entry name" value="WH_DNA-bd_sf"/>
</dbReference>
<dbReference type="PROSITE" id="PS50931">
    <property type="entry name" value="HTH_LYSR"/>
    <property type="match status" value="1"/>
</dbReference>
<dbReference type="Pfam" id="PF00126">
    <property type="entry name" value="HTH_1"/>
    <property type="match status" value="1"/>
</dbReference>
<comment type="similarity">
    <text evidence="1">Belongs to the LysR transcriptional regulatory family.</text>
</comment>
<name>A0A2R8BHZ4_9RHOB</name>
<dbReference type="GO" id="GO:0003700">
    <property type="term" value="F:DNA-binding transcription factor activity"/>
    <property type="evidence" value="ECO:0007669"/>
    <property type="project" value="InterPro"/>
</dbReference>
<dbReference type="RefSeq" id="WP_108829629.1">
    <property type="nucleotide sequence ID" value="NZ_OMOR01000001.1"/>
</dbReference>
<keyword evidence="4" id="KW-0804">Transcription</keyword>
<dbReference type="SUPFAM" id="SSF46785">
    <property type="entry name" value="Winged helix' DNA-binding domain"/>
    <property type="match status" value="1"/>
</dbReference>
<dbReference type="SUPFAM" id="SSF53850">
    <property type="entry name" value="Periplasmic binding protein-like II"/>
    <property type="match status" value="1"/>
</dbReference>
<dbReference type="InterPro" id="IPR000847">
    <property type="entry name" value="LysR_HTH_N"/>
</dbReference>